<sequence length="146" mass="16161">MSVGRINFTPEKCIQCYSCETSCKIWREVEQGISWRKIKLEWQGAYPEVKSRPVDTACRHCSEPACLAACPAGAIEKEEVHGIVYVREDACIGCQACLSACPYDIPQFGKSGTMQKCDLCYGLKDRVSTPVCVSNCPTQALQVQEV</sequence>
<organism evidence="6 7">
    <name type="scientific">Desulfitobacterium chlororespirans DSM 11544</name>
    <dbReference type="NCBI Taxonomy" id="1121395"/>
    <lineage>
        <taxon>Bacteria</taxon>
        <taxon>Bacillati</taxon>
        <taxon>Bacillota</taxon>
        <taxon>Clostridia</taxon>
        <taxon>Eubacteriales</taxon>
        <taxon>Desulfitobacteriaceae</taxon>
        <taxon>Desulfitobacterium</taxon>
    </lineage>
</organism>
<keyword evidence="2" id="KW-0479">Metal-binding</keyword>
<feature type="domain" description="4Fe-4S ferredoxin-type" evidence="5">
    <location>
        <begin position="50"/>
        <end position="80"/>
    </location>
</feature>
<keyword evidence="1" id="KW-0004">4Fe-4S</keyword>
<dbReference type="Pfam" id="PF13247">
    <property type="entry name" value="Fer4_11"/>
    <property type="match status" value="1"/>
</dbReference>
<dbReference type="PANTHER" id="PTHR43177:SF3">
    <property type="entry name" value="PROTEIN NRFC HOMOLOG"/>
    <property type="match status" value="1"/>
</dbReference>
<evidence type="ECO:0000256" key="1">
    <source>
        <dbReference type="ARBA" id="ARBA00022485"/>
    </source>
</evidence>
<keyword evidence="3" id="KW-0408">Iron</keyword>
<dbReference type="InterPro" id="IPR017896">
    <property type="entry name" value="4Fe4S_Fe-S-bd"/>
</dbReference>
<proteinExistence type="predicted"/>
<dbReference type="GO" id="GO:0051539">
    <property type="term" value="F:4 iron, 4 sulfur cluster binding"/>
    <property type="evidence" value="ECO:0007669"/>
    <property type="project" value="UniProtKB-KW"/>
</dbReference>
<evidence type="ECO:0000256" key="2">
    <source>
        <dbReference type="ARBA" id="ARBA00022723"/>
    </source>
</evidence>
<name>A0A1M7RY66_9FIRM</name>
<dbReference type="GO" id="GO:0046872">
    <property type="term" value="F:metal ion binding"/>
    <property type="evidence" value="ECO:0007669"/>
    <property type="project" value="UniProtKB-KW"/>
</dbReference>
<dbReference type="Pfam" id="PF12800">
    <property type="entry name" value="Fer4_4"/>
    <property type="match status" value="1"/>
</dbReference>
<dbReference type="InterPro" id="IPR017900">
    <property type="entry name" value="4Fe4S_Fe_S_CS"/>
</dbReference>
<keyword evidence="7" id="KW-1185">Reference proteome</keyword>
<protein>
    <submittedName>
        <fullName evidence="6">4Fe-4S binding domain-containing protein</fullName>
    </submittedName>
</protein>
<evidence type="ECO:0000313" key="7">
    <source>
        <dbReference type="Proteomes" id="UP000184010"/>
    </source>
</evidence>
<dbReference type="EMBL" id="FRDN01000003">
    <property type="protein sequence ID" value="SHN51269.1"/>
    <property type="molecule type" value="Genomic_DNA"/>
</dbReference>
<keyword evidence="4" id="KW-0411">Iron-sulfur</keyword>
<dbReference type="RefSeq" id="WP_072770916.1">
    <property type="nucleotide sequence ID" value="NZ_FRDN01000003.1"/>
</dbReference>
<dbReference type="PROSITE" id="PS51379">
    <property type="entry name" value="4FE4S_FER_2"/>
    <property type="match status" value="3"/>
</dbReference>
<dbReference type="Proteomes" id="UP000184010">
    <property type="component" value="Unassembled WGS sequence"/>
</dbReference>
<dbReference type="STRING" id="1121395.SAMN02745215_00272"/>
<dbReference type="InterPro" id="IPR050954">
    <property type="entry name" value="ET_IronSulfur_Cluster-Binding"/>
</dbReference>
<evidence type="ECO:0000313" key="6">
    <source>
        <dbReference type="EMBL" id="SHN51269.1"/>
    </source>
</evidence>
<reference evidence="7" key="1">
    <citation type="submission" date="2016-12" db="EMBL/GenBank/DDBJ databases">
        <authorList>
            <person name="Varghese N."/>
            <person name="Submissions S."/>
        </authorList>
    </citation>
    <scope>NUCLEOTIDE SEQUENCE [LARGE SCALE GENOMIC DNA]</scope>
    <source>
        <strain evidence="7">DSM 11544</strain>
    </source>
</reference>
<dbReference type="AlphaFoldDB" id="A0A1M7RY66"/>
<evidence type="ECO:0000256" key="4">
    <source>
        <dbReference type="ARBA" id="ARBA00023014"/>
    </source>
</evidence>
<dbReference type="PANTHER" id="PTHR43177">
    <property type="entry name" value="PROTEIN NRFC"/>
    <property type="match status" value="1"/>
</dbReference>
<evidence type="ECO:0000256" key="3">
    <source>
        <dbReference type="ARBA" id="ARBA00023004"/>
    </source>
</evidence>
<dbReference type="Gene3D" id="3.30.70.20">
    <property type="match status" value="1"/>
</dbReference>
<accession>A0A1M7RY66</accession>
<evidence type="ECO:0000259" key="5">
    <source>
        <dbReference type="PROSITE" id="PS51379"/>
    </source>
</evidence>
<feature type="domain" description="4Fe-4S ferredoxin-type" evidence="5">
    <location>
        <begin position="4"/>
        <end position="32"/>
    </location>
</feature>
<dbReference type="PROSITE" id="PS00198">
    <property type="entry name" value="4FE4S_FER_1"/>
    <property type="match status" value="1"/>
</dbReference>
<dbReference type="SUPFAM" id="SSF54862">
    <property type="entry name" value="4Fe-4S ferredoxins"/>
    <property type="match status" value="1"/>
</dbReference>
<feature type="domain" description="4Fe-4S ferredoxin-type" evidence="5">
    <location>
        <begin position="82"/>
        <end position="111"/>
    </location>
</feature>
<gene>
    <name evidence="6" type="ORF">SAMN02745215_00272</name>
</gene>